<keyword evidence="3" id="KW-1185">Reference proteome</keyword>
<dbReference type="EMBL" id="FPBF01000005">
    <property type="protein sequence ID" value="SFU01786.1"/>
    <property type="molecule type" value="Genomic_DNA"/>
</dbReference>
<feature type="domain" description="DUF4325" evidence="1">
    <location>
        <begin position="18"/>
        <end position="77"/>
    </location>
</feature>
<name>A0A1I7CQP2_9BACT</name>
<accession>A0A1I7CQP2</accession>
<dbReference type="Pfam" id="PF14213">
    <property type="entry name" value="DUF4325"/>
    <property type="match status" value="1"/>
</dbReference>
<proteinExistence type="predicted"/>
<sequence>MKIFIKDLVSDTYSNASGYQLYLALKSDLMQGKVIHLSFLGATSPSTSFLNSSFGTLIEDLGLENFLAQIKPAEVTQTQAKMLKHYIEGFRSGAKA</sequence>
<dbReference type="STRING" id="305507.SAMN04489724_3331"/>
<dbReference type="AlphaFoldDB" id="A0A1I7CQP2"/>
<evidence type="ECO:0000313" key="3">
    <source>
        <dbReference type="Proteomes" id="UP000199673"/>
    </source>
</evidence>
<protein>
    <recommendedName>
        <fullName evidence="1">DUF4325 domain-containing protein</fullName>
    </recommendedName>
</protein>
<dbReference type="OrthoDB" id="839748at2"/>
<organism evidence="2 3">
    <name type="scientific">Algoriphagus locisalis</name>
    <dbReference type="NCBI Taxonomy" id="305507"/>
    <lineage>
        <taxon>Bacteria</taxon>
        <taxon>Pseudomonadati</taxon>
        <taxon>Bacteroidota</taxon>
        <taxon>Cytophagia</taxon>
        <taxon>Cytophagales</taxon>
        <taxon>Cyclobacteriaceae</taxon>
        <taxon>Algoriphagus</taxon>
    </lineage>
</organism>
<dbReference type="RefSeq" id="WP_091695558.1">
    <property type="nucleotide sequence ID" value="NZ_FPBF01000005.1"/>
</dbReference>
<evidence type="ECO:0000259" key="1">
    <source>
        <dbReference type="Pfam" id="PF14213"/>
    </source>
</evidence>
<dbReference type="InterPro" id="IPR025474">
    <property type="entry name" value="DUF4325"/>
</dbReference>
<evidence type="ECO:0000313" key="2">
    <source>
        <dbReference type="EMBL" id="SFU01786.1"/>
    </source>
</evidence>
<reference evidence="3" key="1">
    <citation type="submission" date="2016-10" db="EMBL/GenBank/DDBJ databases">
        <authorList>
            <person name="Varghese N."/>
            <person name="Submissions S."/>
        </authorList>
    </citation>
    <scope>NUCLEOTIDE SEQUENCE [LARGE SCALE GENOMIC DNA]</scope>
    <source>
        <strain evidence="3">DSM 23445</strain>
    </source>
</reference>
<gene>
    <name evidence="2" type="ORF">SAMN04489724_3331</name>
</gene>
<dbReference type="Proteomes" id="UP000199673">
    <property type="component" value="Unassembled WGS sequence"/>
</dbReference>